<gene>
    <name evidence="6" type="primary">MSRA4_0</name>
    <name evidence="6" type="ORF">CK203_031946</name>
</gene>
<dbReference type="AlphaFoldDB" id="A0A438IN32"/>
<dbReference type="SUPFAM" id="SSF55068">
    <property type="entry name" value="Peptide methionine sulfoxide reductase"/>
    <property type="match status" value="1"/>
</dbReference>
<accession>A0A438IN32</accession>
<protein>
    <recommendedName>
        <fullName evidence="2">peptide-methionine (S)-S-oxide reductase</fullName>
        <ecNumber evidence="2">1.8.4.11</ecNumber>
    </recommendedName>
    <alternativeName>
        <fullName evidence="4">Peptide-methionine (S)-S-oxide reductase</fullName>
    </alternativeName>
</protein>
<dbReference type="Gene3D" id="3.30.1060.10">
    <property type="entry name" value="Peptide methionine sulphoxide reductase MsrA"/>
    <property type="match status" value="1"/>
</dbReference>
<dbReference type="EC" id="1.8.4.11" evidence="2"/>
<comment type="similarity">
    <text evidence="1">Belongs to the MsrA Met sulfoxide reductase family.</text>
</comment>
<dbReference type="PANTHER" id="PTHR43774:SF1">
    <property type="entry name" value="PEPTIDE METHIONINE SULFOXIDE REDUCTASE MSRA 2"/>
    <property type="match status" value="1"/>
</dbReference>
<dbReference type="Pfam" id="PF01625">
    <property type="entry name" value="PMSR"/>
    <property type="match status" value="1"/>
</dbReference>
<proteinExistence type="inferred from homology"/>
<evidence type="ECO:0000313" key="6">
    <source>
        <dbReference type="EMBL" id="RVW98119.1"/>
    </source>
</evidence>
<dbReference type="GO" id="GO:0008113">
    <property type="term" value="F:peptide-methionine (S)-S-oxide reductase activity"/>
    <property type="evidence" value="ECO:0007669"/>
    <property type="project" value="UniProtKB-EC"/>
</dbReference>
<dbReference type="EMBL" id="QGNW01000095">
    <property type="protein sequence ID" value="RVW98119.1"/>
    <property type="molecule type" value="Genomic_DNA"/>
</dbReference>
<dbReference type="InterPro" id="IPR036509">
    <property type="entry name" value="Met_Sox_Rdtase_MsrA_sf"/>
</dbReference>
<evidence type="ECO:0000259" key="5">
    <source>
        <dbReference type="Pfam" id="PF01625"/>
    </source>
</evidence>
<evidence type="ECO:0000256" key="4">
    <source>
        <dbReference type="ARBA" id="ARBA00030643"/>
    </source>
</evidence>
<feature type="domain" description="Peptide methionine sulphoxide reductase MsrA" evidence="5">
    <location>
        <begin position="75"/>
        <end position="141"/>
    </location>
</feature>
<evidence type="ECO:0000256" key="1">
    <source>
        <dbReference type="ARBA" id="ARBA00005591"/>
    </source>
</evidence>
<name>A0A438IN32_VITVI</name>
<keyword evidence="3" id="KW-0560">Oxidoreductase</keyword>
<evidence type="ECO:0000256" key="2">
    <source>
        <dbReference type="ARBA" id="ARBA00012502"/>
    </source>
</evidence>
<organism evidence="6 7">
    <name type="scientific">Vitis vinifera</name>
    <name type="common">Grape</name>
    <dbReference type="NCBI Taxonomy" id="29760"/>
    <lineage>
        <taxon>Eukaryota</taxon>
        <taxon>Viridiplantae</taxon>
        <taxon>Streptophyta</taxon>
        <taxon>Embryophyta</taxon>
        <taxon>Tracheophyta</taxon>
        <taxon>Spermatophyta</taxon>
        <taxon>Magnoliopsida</taxon>
        <taxon>eudicotyledons</taxon>
        <taxon>Gunneridae</taxon>
        <taxon>Pentapetalae</taxon>
        <taxon>rosids</taxon>
        <taxon>Vitales</taxon>
        <taxon>Vitaceae</taxon>
        <taxon>Viteae</taxon>
        <taxon>Vitis</taxon>
    </lineage>
</organism>
<evidence type="ECO:0000313" key="7">
    <source>
        <dbReference type="Proteomes" id="UP000288805"/>
    </source>
</evidence>
<sequence length="216" mass="23879">MITGIKNSWICASSETAIYCCYNGALVADVHGGFLLKAQDKQFSSKCFQESLREELCIAIAEAGDHPACAACTFKSQKRGNDVGTQYRSGIYFYTPEQEKAARESLAQHQKLMNRKIVTEILPAKKFYRAEEYHQQYLEKGADLVSSNLLRKAAMTQSDAMAKSSPDSENLILWLLGVCALESSVIIGDILSCNLVSPYYGLENDAVESGLVWPAR</sequence>
<dbReference type="Proteomes" id="UP000288805">
    <property type="component" value="Unassembled WGS sequence"/>
</dbReference>
<reference evidence="6 7" key="1">
    <citation type="journal article" date="2018" name="PLoS Genet.">
        <title>Population sequencing reveals clonal diversity and ancestral inbreeding in the grapevine cultivar Chardonnay.</title>
        <authorList>
            <person name="Roach M.J."/>
            <person name="Johnson D.L."/>
            <person name="Bohlmann J."/>
            <person name="van Vuuren H.J."/>
            <person name="Jones S.J."/>
            <person name="Pretorius I.S."/>
            <person name="Schmidt S.A."/>
            <person name="Borneman A.R."/>
        </authorList>
    </citation>
    <scope>NUCLEOTIDE SEQUENCE [LARGE SCALE GENOMIC DNA]</scope>
    <source>
        <strain evidence="7">cv. Chardonnay</strain>
        <tissue evidence="6">Leaf</tissue>
    </source>
</reference>
<dbReference type="PANTHER" id="PTHR43774">
    <property type="entry name" value="PEPTIDE METHIONINE SULFOXIDE REDUCTASE"/>
    <property type="match status" value="1"/>
</dbReference>
<dbReference type="InterPro" id="IPR002569">
    <property type="entry name" value="Met_Sox_Rdtase_MsrA_dom"/>
</dbReference>
<comment type="caution">
    <text evidence="6">The sequence shown here is derived from an EMBL/GenBank/DDBJ whole genome shotgun (WGS) entry which is preliminary data.</text>
</comment>
<evidence type="ECO:0000256" key="3">
    <source>
        <dbReference type="ARBA" id="ARBA00023002"/>
    </source>
</evidence>